<keyword evidence="1" id="KW-0805">Transcription regulation</keyword>
<dbReference type="InterPro" id="IPR016032">
    <property type="entry name" value="Sig_transdc_resp-reg_C-effctor"/>
</dbReference>
<dbReference type="Proteomes" id="UP000295418">
    <property type="component" value="Unassembled WGS sequence"/>
</dbReference>
<evidence type="ECO:0000259" key="3">
    <source>
        <dbReference type="Pfam" id="PF09860"/>
    </source>
</evidence>
<evidence type="ECO:0000256" key="2">
    <source>
        <dbReference type="ARBA" id="ARBA00023163"/>
    </source>
</evidence>
<evidence type="ECO:0000313" key="4">
    <source>
        <dbReference type="EMBL" id="TCZ79889.1"/>
    </source>
</evidence>
<dbReference type="InterPro" id="IPR018656">
    <property type="entry name" value="DUF2087"/>
</dbReference>
<keyword evidence="5" id="KW-1185">Reference proteome</keyword>
<feature type="domain" description="DUF2087" evidence="3">
    <location>
        <begin position="186"/>
        <end position="253"/>
    </location>
</feature>
<dbReference type="GO" id="GO:0003677">
    <property type="term" value="F:DNA binding"/>
    <property type="evidence" value="ECO:0007669"/>
    <property type="project" value="InterPro"/>
</dbReference>
<reference evidence="4 5" key="1">
    <citation type="submission" date="2019-03" db="EMBL/GenBank/DDBJ databases">
        <authorList>
            <person name="Kim M.K.M."/>
        </authorList>
    </citation>
    <scope>NUCLEOTIDE SEQUENCE [LARGE SCALE GENOMIC DNA]</scope>
    <source>
        <strain evidence="4 5">18JY21-1</strain>
    </source>
</reference>
<dbReference type="OrthoDB" id="9789954at2"/>
<gene>
    <name evidence="4" type="ORF">E0485_03190</name>
</gene>
<evidence type="ECO:0000256" key="1">
    <source>
        <dbReference type="ARBA" id="ARBA00023015"/>
    </source>
</evidence>
<accession>A0A4R4EIZ4</accession>
<dbReference type="EMBL" id="SKFG01000002">
    <property type="protein sequence ID" value="TCZ79889.1"/>
    <property type="molecule type" value="Genomic_DNA"/>
</dbReference>
<proteinExistence type="predicted"/>
<protein>
    <submittedName>
        <fullName evidence="4">DUF2087 domain-containing protein</fullName>
    </submittedName>
</protein>
<dbReference type="SUPFAM" id="SSF46894">
    <property type="entry name" value="C-terminal effector domain of the bipartite response regulators"/>
    <property type="match status" value="1"/>
</dbReference>
<evidence type="ECO:0000313" key="5">
    <source>
        <dbReference type="Proteomes" id="UP000295418"/>
    </source>
</evidence>
<keyword evidence="2" id="KW-0804">Transcription</keyword>
<dbReference type="AlphaFoldDB" id="A0A4R4EIZ4"/>
<name>A0A4R4EIZ4_9BACL</name>
<dbReference type="RefSeq" id="WP_132416534.1">
    <property type="nucleotide sequence ID" value="NZ_SKFG01000002.1"/>
</dbReference>
<organism evidence="4 5">
    <name type="scientific">Paenibacillus albiflavus</name>
    <dbReference type="NCBI Taxonomy" id="2545760"/>
    <lineage>
        <taxon>Bacteria</taxon>
        <taxon>Bacillati</taxon>
        <taxon>Bacillota</taxon>
        <taxon>Bacilli</taxon>
        <taxon>Bacillales</taxon>
        <taxon>Paenibacillaceae</taxon>
        <taxon>Paenibacillus</taxon>
    </lineage>
</organism>
<sequence length="255" mass="30203">MGEISELFWNASIEEMKQGYVYDKANEVYVCLACGERFEQGRIYQIEDAWYEAEKYTRIHIVDKHISMFNYLINLNKKLTGLTDLQRSLITLFQNGLSDNEIVKELGSGSASTIRNHRFTLREKMKQAKVFLSIMELAEERPKNPASNFISIHRRATMIDERYNVTEEENDKVLRLYFKEGPDGPLSEFPRKEKRKIVILRHLIKNFDATKRYTEKEVNEIIKAVYADFVTIRRYFIEYGFMDRLDDCSAYWVKL</sequence>
<dbReference type="Pfam" id="PF09860">
    <property type="entry name" value="DUF2087"/>
    <property type="match status" value="1"/>
</dbReference>
<comment type="caution">
    <text evidence="4">The sequence shown here is derived from an EMBL/GenBank/DDBJ whole genome shotgun (WGS) entry which is preliminary data.</text>
</comment>
<dbReference type="GO" id="GO:0006355">
    <property type="term" value="P:regulation of DNA-templated transcription"/>
    <property type="evidence" value="ECO:0007669"/>
    <property type="project" value="InterPro"/>
</dbReference>